<dbReference type="EMBL" id="STGY01000021">
    <property type="protein sequence ID" value="THV42685.1"/>
    <property type="molecule type" value="Genomic_DNA"/>
</dbReference>
<evidence type="ECO:0000313" key="4">
    <source>
        <dbReference type="Proteomes" id="UP000308760"/>
    </source>
</evidence>
<dbReference type="InterPro" id="IPR007278">
    <property type="entry name" value="DUF397"/>
</dbReference>
<comment type="caution">
    <text evidence="3">The sequence shown here is derived from an EMBL/GenBank/DDBJ whole genome shotgun (WGS) entry which is preliminary data.</text>
</comment>
<dbReference type="Pfam" id="PF04149">
    <property type="entry name" value="DUF397"/>
    <property type="match status" value="1"/>
</dbReference>
<evidence type="ECO:0000259" key="2">
    <source>
        <dbReference type="Pfam" id="PF04149"/>
    </source>
</evidence>
<keyword evidence="4" id="KW-1185">Reference proteome</keyword>
<dbReference type="OrthoDB" id="4301277at2"/>
<organism evidence="3 4">
    <name type="scientific">Glycomyces buryatensis</name>
    <dbReference type="NCBI Taxonomy" id="2570927"/>
    <lineage>
        <taxon>Bacteria</taxon>
        <taxon>Bacillati</taxon>
        <taxon>Actinomycetota</taxon>
        <taxon>Actinomycetes</taxon>
        <taxon>Glycomycetales</taxon>
        <taxon>Glycomycetaceae</taxon>
        <taxon>Glycomyces</taxon>
    </lineage>
</organism>
<sequence length="102" mass="11488">MWSTRSPSPALVTRTDRCRSRPTWPGSSRTSKSRHERLRSSDVVDNDGWRKSSRSGAEGNDCVEARLRSGEFQVRDSKLDQDSPVFGMTPKDFTALLSTAKR</sequence>
<feature type="compositionally biased region" description="Basic and acidic residues" evidence="1">
    <location>
        <begin position="38"/>
        <end position="50"/>
    </location>
</feature>
<dbReference type="AlphaFoldDB" id="A0A4S8QI74"/>
<evidence type="ECO:0000313" key="3">
    <source>
        <dbReference type="EMBL" id="THV42685.1"/>
    </source>
</evidence>
<feature type="domain" description="DUF397" evidence="2">
    <location>
        <begin position="48"/>
        <end position="101"/>
    </location>
</feature>
<feature type="region of interest" description="Disordered" evidence="1">
    <location>
        <begin position="1"/>
        <end position="62"/>
    </location>
</feature>
<protein>
    <submittedName>
        <fullName evidence="3">DUF397 domain-containing protein</fullName>
    </submittedName>
</protein>
<dbReference type="Proteomes" id="UP000308760">
    <property type="component" value="Unassembled WGS sequence"/>
</dbReference>
<accession>A0A4S8QI74</accession>
<proteinExistence type="predicted"/>
<reference evidence="3 4" key="2">
    <citation type="submission" date="2019-05" db="EMBL/GenBank/DDBJ databases">
        <title>Glycomyces buryatensis sp. nov.</title>
        <authorList>
            <person name="Nikitina E."/>
        </authorList>
    </citation>
    <scope>NUCLEOTIDE SEQUENCE [LARGE SCALE GENOMIC DNA]</scope>
    <source>
        <strain evidence="3 4">18</strain>
    </source>
</reference>
<evidence type="ECO:0000256" key="1">
    <source>
        <dbReference type="SAM" id="MobiDB-lite"/>
    </source>
</evidence>
<reference evidence="4" key="1">
    <citation type="submission" date="2019-04" db="EMBL/GenBank/DDBJ databases">
        <title>Nocardioides xinjiangensis sp. nov.</title>
        <authorList>
            <person name="Liu S."/>
        </authorList>
    </citation>
    <scope>NUCLEOTIDE SEQUENCE [LARGE SCALE GENOMIC DNA]</scope>
    <source>
        <strain evidence="4">18</strain>
    </source>
</reference>
<gene>
    <name evidence="3" type="ORF">FAB82_05845</name>
</gene>
<name>A0A4S8QI74_9ACTN</name>